<sequence>MFRLFSVLAVFGLTLFLISGCSNQKNIQEYLSKREHFNLIVFVQSNYEETRDNLYQKIAFENWIFDHPTVYDVNTEEGKQRAKDLHLKSYPAYLLFNQKKLLVEDDHLDNILSIVLEDRLHPK</sequence>
<evidence type="ECO:0000313" key="1">
    <source>
        <dbReference type="EMBL" id="ANS73166.1"/>
    </source>
</evidence>
<dbReference type="KEGG" id="pyg:AWM70_00020"/>
<proteinExistence type="predicted"/>
<reference evidence="1 2" key="1">
    <citation type="submission" date="2016-01" db="EMBL/GenBank/DDBJ databases">
        <title>Complete Genome Sequence of Paenibacillus yonginensis DCY84, a novel Plant Growth-Promoting Bacteria with Elicitation of Induced Systemic Resistance.</title>
        <authorList>
            <person name="Kim Y.J."/>
            <person name="Yang D.C."/>
            <person name="Sukweenadhi J."/>
        </authorList>
    </citation>
    <scope>NUCLEOTIDE SEQUENCE [LARGE SCALE GENOMIC DNA]</scope>
    <source>
        <strain evidence="1 2">DCY84</strain>
    </source>
</reference>
<evidence type="ECO:0008006" key="3">
    <source>
        <dbReference type="Google" id="ProtNLM"/>
    </source>
</evidence>
<dbReference type="AlphaFoldDB" id="A0A1B1MVG7"/>
<keyword evidence="2" id="KW-1185">Reference proteome</keyword>
<organism evidence="1 2">
    <name type="scientific">Paenibacillus yonginensis</name>
    <dbReference type="NCBI Taxonomy" id="1462996"/>
    <lineage>
        <taxon>Bacteria</taxon>
        <taxon>Bacillati</taxon>
        <taxon>Bacillota</taxon>
        <taxon>Bacilli</taxon>
        <taxon>Bacillales</taxon>
        <taxon>Paenibacillaceae</taxon>
        <taxon>Paenibacillus</taxon>
    </lineage>
</organism>
<evidence type="ECO:0000313" key="2">
    <source>
        <dbReference type="Proteomes" id="UP000092573"/>
    </source>
</evidence>
<dbReference type="OrthoDB" id="2617946at2"/>
<gene>
    <name evidence="1" type="ORF">AWM70_00020</name>
</gene>
<dbReference type="Proteomes" id="UP000092573">
    <property type="component" value="Chromosome"/>
</dbReference>
<accession>A0A1B1MVG7</accession>
<protein>
    <recommendedName>
        <fullName evidence="3">Small peptidoglycan-associated lipoprotein</fullName>
    </recommendedName>
</protein>
<dbReference type="PROSITE" id="PS51257">
    <property type="entry name" value="PROKAR_LIPOPROTEIN"/>
    <property type="match status" value="1"/>
</dbReference>
<name>A0A1B1MVG7_9BACL</name>
<dbReference type="RefSeq" id="WP_068693217.1">
    <property type="nucleotide sequence ID" value="NZ_CP014167.1"/>
</dbReference>
<dbReference type="EMBL" id="CP014167">
    <property type="protein sequence ID" value="ANS73166.1"/>
    <property type="molecule type" value="Genomic_DNA"/>
</dbReference>